<evidence type="ECO:0000313" key="1">
    <source>
        <dbReference type="EMBL" id="OXU30388.1"/>
    </source>
</evidence>
<organism evidence="1 2">
    <name type="scientific">Trichomalopsis sarcophagae</name>
    <dbReference type="NCBI Taxonomy" id="543379"/>
    <lineage>
        <taxon>Eukaryota</taxon>
        <taxon>Metazoa</taxon>
        <taxon>Ecdysozoa</taxon>
        <taxon>Arthropoda</taxon>
        <taxon>Hexapoda</taxon>
        <taxon>Insecta</taxon>
        <taxon>Pterygota</taxon>
        <taxon>Neoptera</taxon>
        <taxon>Endopterygota</taxon>
        <taxon>Hymenoptera</taxon>
        <taxon>Apocrita</taxon>
        <taxon>Proctotrupomorpha</taxon>
        <taxon>Chalcidoidea</taxon>
        <taxon>Pteromalidae</taxon>
        <taxon>Pteromalinae</taxon>
        <taxon>Trichomalopsis</taxon>
    </lineage>
</organism>
<evidence type="ECO:0000313" key="2">
    <source>
        <dbReference type="Proteomes" id="UP000215335"/>
    </source>
</evidence>
<name>A0A232FIU3_9HYME</name>
<accession>A0A232FIU3</accession>
<comment type="caution">
    <text evidence="1">The sequence shown here is derived from an EMBL/GenBank/DDBJ whole genome shotgun (WGS) entry which is preliminary data.</text>
</comment>
<dbReference type="AlphaFoldDB" id="A0A232FIU3"/>
<feature type="non-terminal residue" evidence="1">
    <location>
        <position position="1"/>
    </location>
</feature>
<protein>
    <submittedName>
        <fullName evidence="1">Uncharacterized protein</fullName>
    </submittedName>
</protein>
<proteinExistence type="predicted"/>
<sequence>GSQNIIEREEKLSPLSHRVLKHSERREGVLVSWRVREDPYSSIGYQNTLRGERVF</sequence>
<keyword evidence="2" id="KW-1185">Reference proteome</keyword>
<gene>
    <name evidence="1" type="ORF">TSAR_005682</name>
</gene>
<reference evidence="1 2" key="1">
    <citation type="journal article" date="2017" name="Curr. Biol.">
        <title>The Evolution of Venom by Co-option of Single-Copy Genes.</title>
        <authorList>
            <person name="Martinson E.O."/>
            <person name="Mrinalini"/>
            <person name="Kelkar Y.D."/>
            <person name="Chang C.H."/>
            <person name="Werren J.H."/>
        </authorList>
    </citation>
    <scope>NUCLEOTIDE SEQUENCE [LARGE SCALE GENOMIC DNA]</scope>
    <source>
        <strain evidence="1 2">Alberta</strain>
        <tissue evidence="1">Whole body</tissue>
    </source>
</reference>
<dbReference type="EMBL" id="NNAY01000164">
    <property type="protein sequence ID" value="OXU30388.1"/>
    <property type="molecule type" value="Genomic_DNA"/>
</dbReference>
<dbReference type="Proteomes" id="UP000215335">
    <property type="component" value="Unassembled WGS sequence"/>
</dbReference>